<dbReference type="InParanoid" id="A0A251ULU2"/>
<dbReference type="Proteomes" id="UP000215914">
    <property type="component" value="Chromosome 5"/>
</dbReference>
<feature type="compositionally biased region" description="Basic and acidic residues" evidence="1">
    <location>
        <begin position="141"/>
        <end position="155"/>
    </location>
</feature>
<dbReference type="Gramene" id="mRNA:HanXRQr2_Chr05g0198491">
    <property type="protein sequence ID" value="mRNA:HanXRQr2_Chr05g0198491"/>
    <property type="gene ID" value="HanXRQr2_Chr05g0198491"/>
</dbReference>
<feature type="compositionally biased region" description="Polar residues" evidence="1">
    <location>
        <begin position="363"/>
        <end position="375"/>
    </location>
</feature>
<feature type="compositionally biased region" description="Basic and acidic residues" evidence="1">
    <location>
        <begin position="112"/>
        <end position="126"/>
    </location>
</feature>
<reference evidence="4" key="2">
    <citation type="submission" date="2017-02" db="EMBL/GenBank/DDBJ databases">
        <title>Sunflower complete genome.</title>
        <authorList>
            <person name="Langlade N."/>
            <person name="Munos S."/>
        </authorList>
    </citation>
    <scope>NUCLEOTIDE SEQUENCE [LARGE SCALE GENOMIC DNA]</scope>
    <source>
        <tissue evidence="4">Leaves</tissue>
    </source>
</reference>
<proteinExistence type="predicted"/>
<dbReference type="AlphaFoldDB" id="A0A251ULU2"/>
<evidence type="ECO:0000259" key="2">
    <source>
        <dbReference type="Pfam" id="PF23399"/>
    </source>
</evidence>
<feature type="compositionally biased region" description="Basic and acidic residues" evidence="1">
    <location>
        <begin position="204"/>
        <end position="227"/>
    </location>
</feature>
<feature type="region of interest" description="Disordered" evidence="1">
    <location>
        <begin position="347"/>
        <end position="425"/>
    </location>
</feature>
<feature type="compositionally biased region" description="Polar residues" evidence="1">
    <location>
        <begin position="127"/>
        <end position="140"/>
    </location>
</feature>
<evidence type="ECO:0000313" key="5">
    <source>
        <dbReference type="Proteomes" id="UP000215914"/>
    </source>
</evidence>
<organism evidence="4 5">
    <name type="scientific">Helianthus annuus</name>
    <name type="common">Common sunflower</name>
    <dbReference type="NCBI Taxonomy" id="4232"/>
    <lineage>
        <taxon>Eukaryota</taxon>
        <taxon>Viridiplantae</taxon>
        <taxon>Streptophyta</taxon>
        <taxon>Embryophyta</taxon>
        <taxon>Tracheophyta</taxon>
        <taxon>Spermatophyta</taxon>
        <taxon>Magnoliopsida</taxon>
        <taxon>eudicotyledons</taxon>
        <taxon>Gunneridae</taxon>
        <taxon>Pentapetalae</taxon>
        <taxon>asterids</taxon>
        <taxon>campanulids</taxon>
        <taxon>Asterales</taxon>
        <taxon>Asteraceae</taxon>
        <taxon>Asteroideae</taxon>
        <taxon>Heliantheae alliance</taxon>
        <taxon>Heliantheae</taxon>
        <taxon>Helianthus</taxon>
    </lineage>
</organism>
<dbReference type="FunCoup" id="A0A251ULU2">
    <property type="interactions" value="41"/>
</dbReference>
<dbReference type="OMA" id="DESHTWD"/>
<dbReference type="PANTHER" id="PTHR33836">
    <property type="entry name" value="LOW-TEMPERATURE-INDUCED 65 KDA PROTEIN-RELATED"/>
    <property type="match status" value="1"/>
</dbReference>
<feature type="region of interest" description="Disordered" evidence="1">
    <location>
        <begin position="1"/>
        <end position="227"/>
    </location>
</feature>
<dbReference type="InterPro" id="IPR037491">
    <property type="entry name" value="LTI78/LTI65"/>
</dbReference>
<feature type="compositionally biased region" description="Basic residues" evidence="1">
    <location>
        <begin position="83"/>
        <end position="94"/>
    </location>
</feature>
<sequence>MVQGEDIQITSDTPNGRNVQNSSHFKGPKAQTSPTFQQLLQSDGSKWSHIASQIKKKNHDQEDDGNRHNKKSVLAKVKETAKKLKISLRRKKHSEKNESPCDLAPPSSGVGPKDKGEEEEDAEHHCAQSNNKQSLVSTSGKHLEKLNAKQSKDEDAPSDPSVDAADTDDTKNQTSTTIDVPKAHEFPQRNSRFSGLSVSTSETSENKSDKSLKEEENAKGESKTIDKGVSMKEYLMHKFEPGEDERALSKVITQTISPRRYKMREDMNSFLKNEESCEVNSTNADNNVNHNLKSKSLPTPSTNTNNIGSNIAPIKQSYSVGSNASKASMNLNQTFKSTFASYQDHFLSSSSNASSPSSHASSGNETRVPSHTATSVRRVPVSRAKQTQVPSLTETNSFQVRPSARTGGNAVRASLSTGDQDRLKV</sequence>
<accession>A0A251ULU2</accession>
<feature type="compositionally biased region" description="Low complexity" evidence="1">
    <location>
        <begin position="348"/>
        <end position="362"/>
    </location>
</feature>
<protein>
    <recommendedName>
        <fullName evidence="2">LTI65/LTI78 PGEED repeat domain-containing protein</fullName>
    </recommendedName>
</protein>
<evidence type="ECO:0000313" key="3">
    <source>
        <dbReference type="EMBL" id="KAF5804561.1"/>
    </source>
</evidence>
<dbReference type="PANTHER" id="PTHR33836:SF7">
    <property type="entry name" value="LOW-TEMPERATURE-INDUCED PROTEIN"/>
    <property type="match status" value="1"/>
</dbReference>
<keyword evidence="5" id="KW-1185">Reference proteome</keyword>
<dbReference type="EMBL" id="CM007894">
    <property type="protein sequence ID" value="OTG24305.1"/>
    <property type="molecule type" value="Genomic_DNA"/>
</dbReference>
<evidence type="ECO:0000256" key="1">
    <source>
        <dbReference type="SAM" id="MobiDB-lite"/>
    </source>
</evidence>
<feature type="compositionally biased region" description="Polar residues" evidence="1">
    <location>
        <begin position="8"/>
        <end position="45"/>
    </location>
</feature>
<feature type="compositionally biased region" description="Polar residues" evidence="1">
    <location>
        <begin position="384"/>
        <end position="400"/>
    </location>
</feature>
<feature type="region of interest" description="Disordered" evidence="1">
    <location>
        <begin position="281"/>
        <end position="305"/>
    </location>
</feature>
<feature type="domain" description="LTI65/LTI78 PGEED repeat" evidence="2">
    <location>
        <begin position="226"/>
        <end position="256"/>
    </location>
</feature>
<gene>
    <name evidence="4" type="ORF">HannXRQ_Chr05g0135261</name>
    <name evidence="3" type="ORF">HanXRQr2_Chr05g0198491</name>
</gene>
<feature type="compositionally biased region" description="Polar residues" evidence="1">
    <location>
        <begin position="188"/>
        <end position="203"/>
    </location>
</feature>
<evidence type="ECO:0000313" key="4">
    <source>
        <dbReference type="EMBL" id="OTG24305.1"/>
    </source>
</evidence>
<reference evidence="3" key="3">
    <citation type="submission" date="2020-06" db="EMBL/GenBank/DDBJ databases">
        <title>Helianthus annuus Genome sequencing and assembly Release 2.</title>
        <authorList>
            <person name="Gouzy J."/>
            <person name="Langlade N."/>
            <person name="Munos S."/>
        </authorList>
    </citation>
    <scope>NUCLEOTIDE SEQUENCE</scope>
    <source>
        <tissue evidence="3">Leaves</tissue>
    </source>
</reference>
<dbReference type="InterPro" id="IPR057059">
    <property type="entry name" value="LTI65/LTI78_PGEED"/>
</dbReference>
<dbReference type="Pfam" id="PF23399">
    <property type="entry name" value="LTI65_PGEED"/>
    <property type="match status" value="1"/>
</dbReference>
<dbReference type="GO" id="GO:0009737">
    <property type="term" value="P:response to abscisic acid"/>
    <property type="evidence" value="ECO:0007669"/>
    <property type="project" value="InterPro"/>
</dbReference>
<name>A0A251ULU2_HELAN</name>
<dbReference type="EMBL" id="MNCJ02000320">
    <property type="protein sequence ID" value="KAF5804561.1"/>
    <property type="molecule type" value="Genomic_DNA"/>
</dbReference>
<reference evidence="3 5" key="1">
    <citation type="journal article" date="2017" name="Nature">
        <title>The sunflower genome provides insights into oil metabolism, flowering and Asterid evolution.</title>
        <authorList>
            <person name="Badouin H."/>
            <person name="Gouzy J."/>
            <person name="Grassa C.J."/>
            <person name="Murat F."/>
            <person name="Staton S.E."/>
            <person name="Cottret L."/>
            <person name="Lelandais-Briere C."/>
            <person name="Owens G.L."/>
            <person name="Carrere S."/>
            <person name="Mayjonade B."/>
            <person name="Legrand L."/>
            <person name="Gill N."/>
            <person name="Kane N.C."/>
            <person name="Bowers J.E."/>
            <person name="Hubner S."/>
            <person name="Bellec A."/>
            <person name="Berard A."/>
            <person name="Berges H."/>
            <person name="Blanchet N."/>
            <person name="Boniface M.C."/>
            <person name="Brunel D."/>
            <person name="Catrice O."/>
            <person name="Chaidir N."/>
            <person name="Claudel C."/>
            <person name="Donnadieu C."/>
            <person name="Faraut T."/>
            <person name="Fievet G."/>
            <person name="Helmstetter N."/>
            <person name="King M."/>
            <person name="Knapp S.J."/>
            <person name="Lai Z."/>
            <person name="Le Paslier M.C."/>
            <person name="Lippi Y."/>
            <person name="Lorenzon L."/>
            <person name="Mandel J.R."/>
            <person name="Marage G."/>
            <person name="Marchand G."/>
            <person name="Marquand E."/>
            <person name="Bret-Mestries E."/>
            <person name="Morien E."/>
            <person name="Nambeesan S."/>
            <person name="Nguyen T."/>
            <person name="Pegot-Espagnet P."/>
            <person name="Pouilly N."/>
            <person name="Raftis F."/>
            <person name="Sallet E."/>
            <person name="Schiex T."/>
            <person name="Thomas J."/>
            <person name="Vandecasteele C."/>
            <person name="Vares D."/>
            <person name="Vear F."/>
            <person name="Vautrin S."/>
            <person name="Crespi M."/>
            <person name="Mangin B."/>
            <person name="Burke J.M."/>
            <person name="Salse J."/>
            <person name="Munos S."/>
            <person name="Vincourt P."/>
            <person name="Rieseberg L.H."/>
            <person name="Langlade N.B."/>
        </authorList>
    </citation>
    <scope>NUCLEOTIDE SEQUENCE [LARGE SCALE GENOMIC DNA]</scope>
    <source>
        <strain evidence="5">cv. SF193</strain>
        <tissue evidence="3">Leaves</tissue>
    </source>
</reference>